<name>A0ACB8XDU3_ARCLA</name>
<keyword evidence="2" id="KW-1185">Reference proteome</keyword>
<reference evidence="2" key="1">
    <citation type="journal article" date="2022" name="Mol. Ecol. Resour.">
        <title>The genomes of chicory, endive, great burdock and yacon provide insights into Asteraceae palaeo-polyploidization history and plant inulin production.</title>
        <authorList>
            <person name="Fan W."/>
            <person name="Wang S."/>
            <person name="Wang H."/>
            <person name="Wang A."/>
            <person name="Jiang F."/>
            <person name="Liu H."/>
            <person name="Zhao H."/>
            <person name="Xu D."/>
            <person name="Zhang Y."/>
        </authorList>
    </citation>
    <scope>NUCLEOTIDE SEQUENCE [LARGE SCALE GENOMIC DNA]</scope>
    <source>
        <strain evidence="2">cv. Niubang</strain>
    </source>
</reference>
<comment type="caution">
    <text evidence="1">The sequence shown here is derived from an EMBL/GenBank/DDBJ whole genome shotgun (WGS) entry which is preliminary data.</text>
</comment>
<dbReference type="Proteomes" id="UP001055879">
    <property type="component" value="Linkage Group LG18"/>
</dbReference>
<dbReference type="EMBL" id="CM042064">
    <property type="protein sequence ID" value="KAI3665102.1"/>
    <property type="molecule type" value="Genomic_DNA"/>
</dbReference>
<gene>
    <name evidence="1" type="ORF">L6452_43720</name>
</gene>
<proteinExistence type="predicted"/>
<evidence type="ECO:0000313" key="1">
    <source>
        <dbReference type="EMBL" id="KAI3665102.1"/>
    </source>
</evidence>
<accession>A0ACB8XDU3</accession>
<protein>
    <submittedName>
        <fullName evidence="1">Uncharacterized protein</fullName>
    </submittedName>
</protein>
<evidence type="ECO:0000313" key="2">
    <source>
        <dbReference type="Proteomes" id="UP001055879"/>
    </source>
</evidence>
<sequence>MPMEVRVGGSALLENQVVGGNWKTTKTPPIFQCFQQRDRDEVEDTVFDFSTKTPPTMIVVFPAVDLPGSCLLVIPIADLWSAWFWSGRGDVVKGKRQRWAVTCGGV</sequence>
<organism evidence="1 2">
    <name type="scientific">Arctium lappa</name>
    <name type="common">Greater burdock</name>
    <name type="synonym">Lappa major</name>
    <dbReference type="NCBI Taxonomy" id="4217"/>
    <lineage>
        <taxon>Eukaryota</taxon>
        <taxon>Viridiplantae</taxon>
        <taxon>Streptophyta</taxon>
        <taxon>Embryophyta</taxon>
        <taxon>Tracheophyta</taxon>
        <taxon>Spermatophyta</taxon>
        <taxon>Magnoliopsida</taxon>
        <taxon>eudicotyledons</taxon>
        <taxon>Gunneridae</taxon>
        <taxon>Pentapetalae</taxon>
        <taxon>asterids</taxon>
        <taxon>campanulids</taxon>
        <taxon>Asterales</taxon>
        <taxon>Asteraceae</taxon>
        <taxon>Carduoideae</taxon>
        <taxon>Cardueae</taxon>
        <taxon>Arctiinae</taxon>
        <taxon>Arctium</taxon>
    </lineage>
</organism>
<reference evidence="1 2" key="2">
    <citation type="journal article" date="2022" name="Mol. Ecol. Resour.">
        <title>The genomes of chicory, endive, great burdock and yacon provide insights into Asteraceae paleo-polyploidization history and plant inulin production.</title>
        <authorList>
            <person name="Fan W."/>
            <person name="Wang S."/>
            <person name="Wang H."/>
            <person name="Wang A."/>
            <person name="Jiang F."/>
            <person name="Liu H."/>
            <person name="Zhao H."/>
            <person name="Xu D."/>
            <person name="Zhang Y."/>
        </authorList>
    </citation>
    <scope>NUCLEOTIDE SEQUENCE [LARGE SCALE GENOMIC DNA]</scope>
    <source>
        <strain evidence="2">cv. Niubang</strain>
    </source>
</reference>